<dbReference type="Gene3D" id="3.20.20.80">
    <property type="entry name" value="Glycosidases"/>
    <property type="match status" value="1"/>
</dbReference>
<keyword evidence="2" id="KW-0326">Glycosidase</keyword>
<name>A0A1X7VEC7_AMPQE</name>
<reference evidence="6" key="2">
    <citation type="submission" date="2017-05" db="UniProtKB">
        <authorList>
            <consortium name="EnsemblMetazoa"/>
        </authorList>
    </citation>
    <scope>IDENTIFICATION</scope>
</reference>
<dbReference type="GO" id="GO:0005975">
    <property type="term" value="P:carbohydrate metabolic process"/>
    <property type="evidence" value="ECO:0007669"/>
    <property type="project" value="InterPro"/>
</dbReference>
<dbReference type="SUPFAM" id="SSF51445">
    <property type="entry name" value="(Trans)glycosidases"/>
    <property type="match status" value="1"/>
</dbReference>
<feature type="domain" description="Glycosyl hydrolase family 13 catalytic" evidence="5">
    <location>
        <begin position="133"/>
        <end position="513"/>
    </location>
</feature>
<evidence type="ECO:0000256" key="3">
    <source>
        <dbReference type="SAM" id="MobiDB-lite"/>
    </source>
</evidence>
<reference evidence="7" key="1">
    <citation type="journal article" date="2010" name="Nature">
        <title>The Amphimedon queenslandica genome and the evolution of animal complexity.</title>
        <authorList>
            <person name="Srivastava M."/>
            <person name="Simakov O."/>
            <person name="Chapman J."/>
            <person name="Fahey B."/>
            <person name="Gauthier M.E."/>
            <person name="Mitros T."/>
            <person name="Richards G.S."/>
            <person name="Conaco C."/>
            <person name="Dacre M."/>
            <person name="Hellsten U."/>
            <person name="Larroux C."/>
            <person name="Putnam N.H."/>
            <person name="Stanke M."/>
            <person name="Adamska M."/>
            <person name="Darling A."/>
            <person name="Degnan S.M."/>
            <person name="Oakley T.H."/>
            <person name="Plachetzki D.C."/>
            <person name="Zhai Y."/>
            <person name="Adamski M."/>
            <person name="Calcino A."/>
            <person name="Cummins S.F."/>
            <person name="Goodstein D.M."/>
            <person name="Harris C."/>
            <person name="Jackson D.J."/>
            <person name="Leys S.P."/>
            <person name="Shu S."/>
            <person name="Woodcroft B.J."/>
            <person name="Vervoort M."/>
            <person name="Kosik K.S."/>
            <person name="Manning G."/>
            <person name="Degnan B.M."/>
            <person name="Rokhsar D.S."/>
        </authorList>
    </citation>
    <scope>NUCLEOTIDE SEQUENCE [LARGE SCALE GENOMIC DNA]</scope>
</reference>
<dbReference type="Gene3D" id="3.90.400.10">
    <property type="entry name" value="Oligo-1,6-glucosidase, Domain 2"/>
    <property type="match status" value="1"/>
</dbReference>
<evidence type="ECO:0000259" key="5">
    <source>
        <dbReference type="SMART" id="SM00642"/>
    </source>
</evidence>
<evidence type="ECO:0000256" key="2">
    <source>
        <dbReference type="ARBA" id="ARBA00023295"/>
    </source>
</evidence>
<evidence type="ECO:0000256" key="4">
    <source>
        <dbReference type="SAM" id="Phobius"/>
    </source>
</evidence>
<dbReference type="EnsemblMetazoa" id="Aqu2.1.38343_001">
    <property type="protein sequence ID" value="Aqu2.1.38343_001"/>
    <property type="gene ID" value="Aqu2.1.38343"/>
</dbReference>
<organism evidence="6">
    <name type="scientific">Amphimedon queenslandica</name>
    <name type="common">Sponge</name>
    <dbReference type="NCBI Taxonomy" id="400682"/>
    <lineage>
        <taxon>Eukaryota</taxon>
        <taxon>Metazoa</taxon>
        <taxon>Porifera</taxon>
        <taxon>Demospongiae</taxon>
        <taxon>Heteroscleromorpha</taxon>
        <taxon>Haplosclerida</taxon>
        <taxon>Niphatidae</taxon>
        <taxon>Amphimedon</taxon>
    </lineage>
</organism>
<dbReference type="InterPro" id="IPR017853">
    <property type="entry name" value="GH"/>
</dbReference>
<dbReference type="FunFam" id="3.90.400.10:FF:000002">
    <property type="entry name" value="Sucrose isomerase"/>
    <property type="match status" value="1"/>
</dbReference>
<dbReference type="Proteomes" id="UP000007879">
    <property type="component" value="Unassembled WGS sequence"/>
</dbReference>
<evidence type="ECO:0000313" key="6">
    <source>
        <dbReference type="EnsemblMetazoa" id="Aqu2.1.38343_001"/>
    </source>
</evidence>
<dbReference type="STRING" id="400682.A0A1X7VEC7"/>
<dbReference type="EnsemblMetazoa" id="XM_003384577.2">
    <property type="protein sequence ID" value="XP_003384625.1"/>
    <property type="gene ID" value="LOC100638164"/>
</dbReference>
<dbReference type="AlphaFoldDB" id="A0A1X7VEC7"/>
<dbReference type="OMA" id="LMYEWRD"/>
<keyword evidence="4" id="KW-1133">Transmembrane helix</keyword>
<keyword evidence="4" id="KW-0472">Membrane</keyword>
<feature type="compositionally biased region" description="Basic residues" evidence="3">
    <location>
        <begin position="75"/>
        <end position="87"/>
    </location>
</feature>
<dbReference type="InParanoid" id="A0A1X7VEC7"/>
<keyword evidence="7" id="KW-1185">Reference proteome</keyword>
<evidence type="ECO:0000313" key="7">
    <source>
        <dbReference type="Proteomes" id="UP000007879"/>
    </source>
</evidence>
<dbReference type="OrthoDB" id="1740265at2759"/>
<protein>
    <recommendedName>
        <fullName evidence="5">Glycosyl hydrolase family 13 catalytic domain-containing protein</fullName>
    </recommendedName>
</protein>
<sequence>MADIDEDTSPLIQSVEVQESDEEEASEGEGTVKEQGNIKAVLTPSNNNRRKTTSDFPFSVEDRTASVSVNIPARPPRHHVTRPPPSKHHRRARWIVGILIILILLGLVAVAIALVVTATAPGETWYRKSVIYQCYPQSFQDSDGDGFGDLEGIRSRISYFKELGIRGVWLNPIYPSPKRDNGYDISNYTDIDPVYGNIEIFKRLLAELHENDIHLILDFVPNHTSDEHPWFKESKASKTNSKRDWYVWADGVAPGYPPNNWLSVFGNSSWSYDETTDQWYYHQFSSYQPDLNYSNPQVKQVMEDVLKFWLDLGVDGFRVDAVEFLLEDPQLQNETLNPLFNESECSSPPCYDSLVHNLTTNYPGIHELCRDWRKLVNGYSIQDRSEKILIGEIYDNIETVMTYYGNSSNEFTFPFNFFLLVNSDWSGVRINCIVKSWLDRMPGGATANWVLGNHDNSRIATKAGLFRARALLLLLLTLPGTPVTYYGDEILMTDVYVPLDKRNDTFEGRDSERTPMQWNTSNHSGFTFPNAEPWLPLATNYSLYNVEVEKDNSTSMLSLYKKLLQLHSTEAAFYEGEYMCLDATKDLLVYLRWKESDANYKEYYIIVINFSDQDTNTKISIDFANTELVFSTYLDRSNVSLKSISLRKGEGVIIRGYLSDTCNKADLSSSASPSCSAGPCL</sequence>
<keyword evidence="1" id="KW-0378">Hydrolase</keyword>
<dbReference type="PANTHER" id="PTHR10357">
    <property type="entry name" value="ALPHA-AMYLASE FAMILY MEMBER"/>
    <property type="match status" value="1"/>
</dbReference>
<feature type="transmembrane region" description="Helical" evidence="4">
    <location>
        <begin position="94"/>
        <end position="116"/>
    </location>
</feature>
<gene>
    <name evidence="6" type="primary">100638164</name>
</gene>
<feature type="compositionally biased region" description="Acidic residues" evidence="3">
    <location>
        <begin position="18"/>
        <end position="27"/>
    </location>
</feature>
<dbReference type="CDD" id="cd11359">
    <property type="entry name" value="AmyAc_SLC3A1"/>
    <property type="match status" value="1"/>
</dbReference>
<dbReference type="eggNOG" id="KOG0471">
    <property type="taxonomic scope" value="Eukaryota"/>
</dbReference>
<dbReference type="Pfam" id="PF00128">
    <property type="entry name" value="Alpha-amylase"/>
    <property type="match status" value="1"/>
</dbReference>
<dbReference type="PANTHER" id="PTHR10357:SF179">
    <property type="entry name" value="NEUTRAL AND BASIC AMINO ACID TRANSPORT PROTEIN RBAT"/>
    <property type="match status" value="1"/>
</dbReference>
<dbReference type="GO" id="GO:0016798">
    <property type="term" value="F:hydrolase activity, acting on glycosyl bonds"/>
    <property type="evidence" value="ECO:0007669"/>
    <property type="project" value="UniProtKB-KW"/>
</dbReference>
<keyword evidence="4" id="KW-0812">Transmembrane</keyword>
<dbReference type="KEGG" id="aqu:100638164"/>
<feature type="region of interest" description="Disordered" evidence="3">
    <location>
        <begin position="1"/>
        <end position="87"/>
    </location>
</feature>
<dbReference type="InterPro" id="IPR045857">
    <property type="entry name" value="O16G_dom_2"/>
</dbReference>
<dbReference type="InterPro" id="IPR006047">
    <property type="entry name" value="GH13_cat_dom"/>
</dbReference>
<accession>A0A1X7VEC7</accession>
<evidence type="ECO:0000256" key="1">
    <source>
        <dbReference type="ARBA" id="ARBA00022801"/>
    </source>
</evidence>
<proteinExistence type="predicted"/>
<dbReference type="SMR" id="A0A1X7VEC7"/>
<dbReference type="SMART" id="SM00642">
    <property type="entry name" value="Aamy"/>
    <property type="match status" value="1"/>
</dbReference>